<sequence length="38" mass="4346">MRSYEQALADTQASLSQEQVTRRQVLEHMQASHSAELD</sequence>
<feature type="compositionally biased region" description="Polar residues" evidence="1">
    <location>
        <begin position="9"/>
        <end position="19"/>
    </location>
</feature>
<evidence type="ECO:0000313" key="2">
    <source>
        <dbReference type="EMBL" id="RCI14118.1"/>
    </source>
</evidence>
<reference evidence="2 3" key="1">
    <citation type="journal article" date="2015" name="BMC Genomics">
        <title>Insights from the genome of Ophiocordyceps polyrhachis-furcata to pathogenicity and host specificity in insect fungi.</title>
        <authorList>
            <person name="Wichadakul D."/>
            <person name="Kobmoo N."/>
            <person name="Ingsriswang S."/>
            <person name="Tangphatsornruang S."/>
            <person name="Chantasingh D."/>
            <person name="Luangsa-ard J.J."/>
            <person name="Eurwilaichitr L."/>
        </authorList>
    </citation>
    <scope>NUCLEOTIDE SEQUENCE [LARGE SCALE GENOMIC DNA]</scope>
    <source>
        <strain evidence="2 3">BCC 54312</strain>
    </source>
</reference>
<gene>
    <name evidence="2" type="ORF">L249_7913</name>
</gene>
<dbReference type="AlphaFoldDB" id="A0A367LI65"/>
<comment type="caution">
    <text evidence="2">The sequence shown here is derived from an EMBL/GenBank/DDBJ whole genome shotgun (WGS) entry which is preliminary data.</text>
</comment>
<keyword evidence="3" id="KW-1185">Reference proteome</keyword>
<dbReference type="Proteomes" id="UP000253664">
    <property type="component" value="Unassembled WGS sequence"/>
</dbReference>
<evidence type="ECO:0000256" key="1">
    <source>
        <dbReference type="SAM" id="MobiDB-lite"/>
    </source>
</evidence>
<accession>A0A367LI65</accession>
<protein>
    <submittedName>
        <fullName evidence="2">Uncharacterized protein</fullName>
    </submittedName>
</protein>
<feature type="region of interest" description="Disordered" evidence="1">
    <location>
        <begin position="1"/>
        <end position="20"/>
    </location>
</feature>
<evidence type="ECO:0000313" key="3">
    <source>
        <dbReference type="Proteomes" id="UP000253664"/>
    </source>
</evidence>
<organism evidence="2 3">
    <name type="scientific">Ophiocordyceps polyrhachis-furcata BCC 54312</name>
    <dbReference type="NCBI Taxonomy" id="1330021"/>
    <lineage>
        <taxon>Eukaryota</taxon>
        <taxon>Fungi</taxon>
        <taxon>Dikarya</taxon>
        <taxon>Ascomycota</taxon>
        <taxon>Pezizomycotina</taxon>
        <taxon>Sordariomycetes</taxon>
        <taxon>Hypocreomycetidae</taxon>
        <taxon>Hypocreales</taxon>
        <taxon>Ophiocordycipitaceae</taxon>
        <taxon>Ophiocordyceps</taxon>
    </lineage>
</organism>
<proteinExistence type="predicted"/>
<name>A0A367LI65_9HYPO</name>
<dbReference type="EMBL" id="LKCN02000005">
    <property type="protein sequence ID" value="RCI14118.1"/>
    <property type="molecule type" value="Genomic_DNA"/>
</dbReference>